<dbReference type="GO" id="GO:0000126">
    <property type="term" value="C:transcription factor TFIIIB complex"/>
    <property type="evidence" value="ECO:0007669"/>
    <property type="project" value="TreeGrafter"/>
</dbReference>
<evidence type="ECO:0000256" key="8">
    <source>
        <dbReference type="ARBA" id="ARBA00023163"/>
    </source>
</evidence>
<feature type="domain" description="TFIIB-type" evidence="13">
    <location>
        <begin position="1"/>
        <end position="30"/>
    </location>
</feature>
<organism evidence="14 16">
    <name type="scientific">Rhizophagus clarus</name>
    <dbReference type="NCBI Taxonomy" id="94130"/>
    <lineage>
        <taxon>Eukaryota</taxon>
        <taxon>Fungi</taxon>
        <taxon>Fungi incertae sedis</taxon>
        <taxon>Mucoromycota</taxon>
        <taxon>Glomeromycotina</taxon>
        <taxon>Glomeromycetes</taxon>
        <taxon>Glomerales</taxon>
        <taxon>Glomeraceae</taxon>
        <taxon>Rhizophagus</taxon>
    </lineage>
</organism>
<feature type="region of interest" description="Disordered" evidence="12">
    <location>
        <begin position="572"/>
        <end position="679"/>
    </location>
</feature>
<sequence>MTCTHCGENRIEYDTAAGHAFCPKCGFVVEESKIVSEVTFGESASGAAILQGSYVGADQRRARSAGPYRRHSSLDSREQTIANGRRQIQALATALRLADHLMEAAQRYFNLAITNNFIQGRKTQLVVAACLYIVCRTEKTSHMLIDFSDILQVNVFTLGSTFLKLVRTLHLVLPLVDPSLYISRFASLLEFGEETPKVVADALRLVQRMDRDWMQTGRRPAGICGACLLIAARMNNFQRSIKEVIAVVKTADITIKKRLEEFKVTPTGQLSVQDFRNLWLEQQCDPPAFTRARKAAKIAKDKRHAMATISDSTLNEAGENYSQITTGSSNDETTGSKRKRDLSDVDGDEIQLRQRISDFYEDNPQAKTGESQNEEIVGKKRKRNLTDVDKEIPPVRIDKGKQPLCDFEAEVDRVLEEEVNSFLGDKYLLKVSTDLEERALQSTNSDSEDSKSDADQNEELGSDLDDDDEVKNAILTEDEVKLKTQVWMELNGDYLREMEEKRKQQEIDRQNGIGVRRHKRPRKGRNADQMVASTPAEAARKLFEERNLSKKINFKVLDNLLENLTESIPNTPTSWRDYDPTSISGSGIARSGTPVSNNRWSDEEEYDWNHQSLKLNNKDPYGNSTATTPGLTEDGDDYVGYDNNDIYGSESYEKYENDDHNYDNEYGGDPYEDFNEDDY</sequence>
<feature type="compositionally biased region" description="Acidic residues" evidence="12">
    <location>
        <begin position="670"/>
        <end position="679"/>
    </location>
</feature>
<dbReference type="InterPro" id="IPR011665">
    <property type="entry name" value="BRF1_TBP-bd_dom"/>
</dbReference>
<reference evidence="14 16" key="1">
    <citation type="submission" date="2017-11" db="EMBL/GenBank/DDBJ databases">
        <title>The genome of Rhizophagus clarus HR1 reveals common genetic basis of auxotrophy among arbuscular mycorrhizal fungi.</title>
        <authorList>
            <person name="Kobayashi Y."/>
        </authorList>
    </citation>
    <scope>NUCLEOTIDE SEQUENCE [LARGE SCALE GENOMIC DNA]</scope>
    <source>
        <strain evidence="14 16">HR1</strain>
    </source>
</reference>
<dbReference type="GO" id="GO:0006384">
    <property type="term" value="P:transcription initiation at RNA polymerase III promoter"/>
    <property type="evidence" value="ECO:0007669"/>
    <property type="project" value="UniProtKB-ARBA"/>
</dbReference>
<dbReference type="FunFam" id="1.10.472.10:FF:000002">
    <property type="entry name" value="Transcription factor IIIB 90 kDa subunit"/>
    <property type="match status" value="1"/>
</dbReference>
<evidence type="ECO:0000313" key="16">
    <source>
        <dbReference type="Proteomes" id="UP000247702"/>
    </source>
</evidence>
<dbReference type="OrthoDB" id="511529at2759"/>
<dbReference type="SMART" id="SM00385">
    <property type="entry name" value="CYCLIN"/>
    <property type="match status" value="2"/>
</dbReference>
<dbReference type="Gene3D" id="1.10.472.10">
    <property type="entry name" value="Cyclin-like"/>
    <property type="match status" value="2"/>
</dbReference>
<reference evidence="15" key="2">
    <citation type="submission" date="2019-10" db="EMBL/GenBank/DDBJ databases">
        <title>Conservation and host-specific expression of non-tandemly repeated heterogenous ribosome RNA gene in arbuscular mycorrhizal fungi.</title>
        <authorList>
            <person name="Maeda T."/>
            <person name="Kobayashi Y."/>
            <person name="Nakagawa T."/>
            <person name="Ezawa T."/>
            <person name="Yamaguchi K."/>
            <person name="Bino T."/>
            <person name="Nishimoto Y."/>
            <person name="Shigenobu S."/>
            <person name="Kawaguchi M."/>
        </authorList>
    </citation>
    <scope>NUCLEOTIDE SEQUENCE</scope>
    <source>
        <strain evidence="15">HR1</strain>
    </source>
</reference>
<dbReference type="GO" id="GO:0005634">
    <property type="term" value="C:nucleus"/>
    <property type="evidence" value="ECO:0007669"/>
    <property type="project" value="UniProtKB-SubCell"/>
</dbReference>
<evidence type="ECO:0000256" key="4">
    <source>
        <dbReference type="ARBA" id="ARBA00022771"/>
    </source>
</evidence>
<evidence type="ECO:0000256" key="10">
    <source>
        <dbReference type="ARBA" id="ARBA00031009"/>
    </source>
</evidence>
<dbReference type="InterPro" id="IPR036915">
    <property type="entry name" value="Cyclin-like_sf"/>
</dbReference>
<feature type="region of interest" description="Disordered" evidence="12">
    <location>
        <begin position="360"/>
        <end position="382"/>
    </location>
</feature>
<feature type="compositionally biased region" description="Basic and acidic residues" evidence="12">
    <location>
        <begin position="651"/>
        <end position="663"/>
    </location>
</feature>
<dbReference type="GO" id="GO:0000995">
    <property type="term" value="F:RNA polymerase III general transcription initiation factor activity"/>
    <property type="evidence" value="ECO:0007669"/>
    <property type="project" value="TreeGrafter"/>
</dbReference>
<dbReference type="EMBL" id="BEXD01003336">
    <property type="protein sequence ID" value="GBC00940.1"/>
    <property type="molecule type" value="Genomic_DNA"/>
</dbReference>
<dbReference type="PRINTS" id="PR00685">
    <property type="entry name" value="TIFACTORIIB"/>
</dbReference>
<dbReference type="SUPFAM" id="SSF47954">
    <property type="entry name" value="Cyclin-like"/>
    <property type="match status" value="2"/>
</dbReference>
<dbReference type="InterPro" id="IPR013137">
    <property type="entry name" value="Znf_TFIIB"/>
</dbReference>
<dbReference type="SUPFAM" id="SSF57783">
    <property type="entry name" value="Zinc beta-ribbon"/>
    <property type="match status" value="1"/>
</dbReference>
<feature type="compositionally biased region" description="Polar residues" evidence="12">
    <location>
        <begin position="318"/>
        <end position="333"/>
    </location>
</feature>
<dbReference type="CDD" id="cd20553">
    <property type="entry name" value="CYCLIN_TFIIIB90_rpt1"/>
    <property type="match status" value="1"/>
</dbReference>
<dbReference type="EMBL" id="BLAL01000216">
    <property type="protein sequence ID" value="GES92767.1"/>
    <property type="molecule type" value="Genomic_DNA"/>
</dbReference>
<dbReference type="STRING" id="94130.A0A2Z6RVB0"/>
<evidence type="ECO:0000256" key="1">
    <source>
        <dbReference type="ARBA" id="ARBA00004123"/>
    </source>
</evidence>
<dbReference type="GO" id="GO:0017025">
    <property type="term" value="F:TBP-class protein binding"/>
    <property type="evidence" value="ECO:0007669"/>
    <property type="project" value="InterPro"/>
</dbReference>
<keyword evidence="16" id="KW-1185">Reference proteome</keyword>
<dbReference type="Pfam" id="PF08271">
    <property type="entry name" value="Zn_Ribbon_TF"/>
    <property type="match status" value="1"/>
</dbReference>
<feature type="region of interest" description="Disordered" evidence="12">
    <location>
        <begin position="439"/>
        <end position="470"/>
    </location>
</feature>
<dbReference type="InterPro" id="IPR000812">
    <property type="entry name" value="TFIIB"/>
</dbReference>
<name>A0A2Z6RVB0_9GLOM</name>
<dbReference type="CDD" id="cd20554">
    <property type="entry name" value="CYCLIN_TFIIIB90_rpt2"/>
    <property type="match status" value="1"/>
</dbReference>
<dbReference type="GO" id="GO:0070897">
    <property type="term" value="P:transcription preinitiation complex assembly"/>
    <property type="evidence" value="ECO:0007669"/>
    <property type="project" value="InterPro"/>
</dbReference>
<keyword evidence="9" id="KW-0539">Nucleus</keyword>
<keyword evidence="3" id="KW-0479">Metal-binding</keyword>
<dbReference type="GO" id="GO:0097550">
    <property type="term" value="C:transcription preinitiation complex"/>
    <property type="evidence" value="ECO:0007669"/>
    <property type="project" value="TreeGrafter"/>
</dbReference>
<evidence type="ECO:0000256" key="9">
    <source>
        <dbReference type="ARBA" id="ARBA00023242"/>
    </source>
</evidence>
<evidence type="ECO:0000256" key="3">
    <source>
        <dbReference type="ARBA" id="ARBA00022723"/>
    </source>
</evidence>
<dbReference type="PANTHER" id="PTHR11618">
    <property type="entry name" value="TRANSCRIPTION INITIATION FACTOR IIB-RELATED"/>
    <property type="match status" value="1"/>
</dbReference>
<evidence type="ECO:0000256" key="7">
    <source>
        <dbReference type="ARBA" id="ARBA00023159"/>
    </source>
</evidence>
<evidence type="ECO:0000256" key="6">
    <source>
        <dbReference type="ARBA" id="ARBA00023015"/>
    </source>
</evidence>
<evidence type="ECO:0000313" key="15">
    <source>
        <dbReference type="EMBL" id="GES92767.1"/>
    </source>
</evidence>
<evidence type="ECO:0000256" key="2">
    <source>
        <dbReference type="ARBA" id="ARBA00010857"/>
    </source>
</evidence>
<protein>
    <recommendedName>
        <fullName evidence="10">B-related factor 1</fullName>
    </recommendedName>
</protein>
<dbReference type="PANTHER" id="PTHR11618:SF4">
    <property type="entry name" value="TRANSCRIPTION FACTOR IIIB 90 KDA SUBUNIT"/>
    <property type="match status" value="1"/>
</dbReference>
<dbReference type="GO" id="GO:0008270">
    <property type="term" value="F:zinc ion binding"/>
    <property type="evidence" value="ECO:0007669"/>
    <property type="project" value="UniProtKB-KW"/>
</dbReference>
<dbReference type="Pfam" id="PF00382">
    <property type="entry name" value="TFIIB"/>
    <property type="match status" value="2"/>
</dbReference>
<keyword evidence="4 11" id="KW-0863">Zinc-finger</keyword>
<evidence type="ECO:0000256" key="11">
    <source>
        <dbReference type="PROSITE-ProRule" id="PRU00469"/>
    </source>
</evidence>
<feature type="compositionally biased region" description="Acidic residues" evidence="12">
    <location>
        <begin position="455"/>
        <end position="469"/>
    </location>
</feature>
<keyword evidence="7" id="KW-0010">Activator</keyword>
<keyword evidence="6" id="KW-0805">Transcription regulation</keyword>
<dbReference type="InterPro" id="IPR013763">
    <property type="entry name" value="Cyclin-like_dom"/>
</dbReference>
<dbReference type="InterPro" id="IPR013150">
    <property type="entry name" value="TFIIB_cyclin"/>
</dbReference>
<dbReference type="Gene3D" id="2.20.25.10">
    <property type="match status" value="1"/>
</dbReference>
<evidence type="ECO:0000313" key="14">
    <source>
        <dbReference type="EMBL" id="GBC00940.1"/>
    </source>
</evidence>
<keyword evidence="5" id="KW-0862">Zinc</keyword>
<dbReference type="FunFam" id="1.10.472.10:FF:000007">
    <property type="entry name" value="Transcription factor IIIB 90 kDa subunit"/>
    <property type="match status" value="1"/>
</dbReference>
<gene>
    <name evidence="15" type="ORF">RCL2_001953100</name>
    <name evidence="14" type="ORF">RclHR1_04000021</name>
</gene>
<evidence type="ECO:0000256" key="12">
    <source>
        <dbReference type="SAM" id="MobiDB-lite"/>
    </source>
</evidence>
<evidence type="ECO:0000256" key="5">
    <source>
        <dbReference type="ARBA" id="ARBA00022833"/>
    </source>
</evidence>
<keyword evidence="8" id="KW-0804">Transcription</keyword>
<evidence type="ECO:0000259" key="13">
    <source>
        <dbReference type="PROSITE" id="PS51134"/>
    </source>
</evidence>
<dbReference type="Gene3D" id="1.20.5.650">
    <property type="entry name" value="Single helix bin"/>
    <property type="match status" value="1"/>
</dbReference>
<comment type="similarity">
    <text evidence="2">Belongs to the TFIIB family.</text>
</comment>
<dbReference type="PROSITE" id="PS51134">
    <property type="entry name" value="ZF_TFIIB"/>
    <property type="match status" value="1"/>
</dbReference>
<dbReference type="Pfam" id="PF07741">
    <property type="entry name" value="BRF1"/>
    <property type="match status" value="1"/>
</dbReference>
<dbReference type="AlphaFoldDB" id="A0A2Z6RVB0"/>
<dbReference type="GO" id="GO:0001006">
    <property type="term" value="F:RNA polymerase III type 3 promoter sequence-specific DNA binding"/>
    <property type="evidence" value="ECO:0007669"/>
    <property type="project" value="TreeGrafter"/>
</dbReference>
<dbReference type="Proteomes" id="UP000247702">
    <property type="component" value="Unassembled WGS sequence"/>
</dbReference>
<feature type="region of interest" description="Disordered" evidence="12">
    <location>
        <begin position="318"/>
        <end position="347"/>
    </location>
</feature>
<accession>A0A2Z6RVB0</accession>
<comment type="subcellular location">
    <subcellularLocation>
        <location evidence="1">Nucleus</location>
    </subcellularLocation>
</comment>
<comment type="caution">
    <text evidence="14">The sequence shown here is derived from an EMBL/GenBank/DDBJ whole genome shotgun (WGS) entry which is preliminary data.</text>
</comment>
<dbReference type="Proteomes" id="UP000615446">
    <property type="component" value="Unassembled WGS sequence"/>
</dbReference>
<proteinExistence type="inferred from homology"/>